<keyword evidence="2" id="KW-1185">Reference proteome</keyword>
<dbReference type="EMBL" id="CAXAMN010000048">
    <property type="protein sequence ID" value="CAK8986080.1"/>
    <property type="molecule type" value="Genomic_DNA"/>
</dbReference>
<organism evidence="1 2">
    <name type="scientific">Durusdinium trenchii</name>
    <dbReference type="NCBI Taxonomy" id="1381693"/>
    <lineage>
        <taxon>Eukaryota</taxon>
        <taxon>Sar</taxon>
        <taxon>Alveolata</taxon>
        <taxon>Dinophyceae</taxon>
        <taxon>Suessiales</taxon>
        <taxon>Symbiodiniaceae</taxon>
        <taxon>Durusdinium</taxon>
    </lineage>
</organism>
<name>A0ABP0H790_9DINO</name>
<evidence type="ECO:0000313" key="1">
    <source>
        <dbReference type="EMBL" id="CAK8986080.1"/>
    </source>
</evidence>
<protein>
    <submittedName>
        <fullName evidence="1">Uncharacterized protein</fullName>
    </submittedName>
</protein>
<dbReference type="InterPro" id="IPR021838">
    <property type="entry name" value="DUF3431"/>
</dbReference>
<dbReference type="Pfam" id="PF11913">
    <property type="entry name" value="DUF3431"/>
    <property type="match status" value="1"/>
</dbReference>
<proteinExistence type="predicted"/>
<evidence type="ECO:0000313" key="2">
    <source>
        <dbReference type="Proteomes" id="UP001642484"/>
    </source>
</evidence>
<dbReference type="Proteomes" id="UP001642484">
    <property type="component" value="Unassembled WGS sequence"/>
</dbReference>
<dbReference type="PANTHER" id="PTHR37490:SF2">
    <property type="match status" value="1"/>
</dbReference>
<reference evidence="1 2" key="1">
    <citation type="submission" date="2024-02" db="EMBL/GenBank/DDBJ databases">
        <authorList>
            <person name="Chen Y."/>
            <person name="Shah S."/>
            <person name="Dougan E. K."/>
            <person name="Thang M."/>
            <person name="Chan C."/>
        </authorList>
    </citation>
    <scope>NUCLEOTIDE SEQUENCE [LARGE SCALE GENOMIC DNA]</scope>
</reference>
<dbReference type="PANTHER" id="PTHR37490">
    <property type="entry name" value="EXPRESSED PROTEIN"/>
    <property type="match status" value="1"/>
</dbReference>
<comment type="caution">
    <text evidence="1">The sequence shown here is derived from an EMBL/GenBank/DDBJ whole genome shotgun (WGS) entry which is preliminary data.</text>
</comment>
<gene>
    <name evidence="1" type="ORF">CCMP2556_LOCUS375</name>
</gene>
<sequence length="502" mass="56018">MARGAGRRLGVLLGLSSQVDGMSCFSEIKFGWCEFSSIDPSQPPSCPDYVFSIAGFQRKLDSHYVEGKRPPLLEAFFVHRLHEDYKQSLIEADCPNPLILAGLLVSEVYLLAPPWTDIDRAFNLVRGAGIITAQVANDFAMAISEEGRRLYGEAMQLAREASPFQQHLMAAKPPAWPLHIAIKRIQAAEDAVGDAVGQAMDVFGRWSSCSTEIEGLTFHTACTGLDVVGRVDFVVAHCREDLAWLSKRLTRVPPGARLLVYEKCGQAIAPEELAQKLPAGHFQAIHQIERADIGAARGDECSAYLTHILGHYDRLADQTIFLQSDPMDHLHFEFLDLVLRSIAAGTYNTSFLPLNGPRHVRTLTPCLQAVHEEIFQANLTELLGPYCCAQFAVSRETIRRHDKDFYLRMLGLVDGSKNVDLCGMEGTKRSTQCYGFEFLWHVVFGQVPEPASREDDPQLPVHLRLKHGKEHTRRNWVGMPLARDIPLKMFPDQEHGNPMHGA</sequence>
<accession>A0ABP0H790</accession>